<dbReference type="AlphaFoldDB" id="A0A1R1C349"/>
<proteinExistence type="predicted"/>
<gene>
    <name evidence="2" type="ORF">BK131_00680</name>
</gene>
<evidence type="ECO:0000259" key="1">
    <source>
        <dbReference type="SMART" id="SM00901"/>
    </source>
</evidence>
<name>A0A1R1C349_PAEAM</name>
<protein>
    <recommendedName>
        <fullName evidence="1">FRG domain-containing protein</fullName>
    </recommendedName>
</protein>
<dbReference type="SMART" id="SM00901">
    <property type="entry name" value="FRG"/>
    <property type="match status" value="1"/>
</dbReference>
<dbReference type="InterPro" id="IPR014966">
    <property type="entry name" value="FRG-dom"/>
</dbReference>
<comment type="caution">
    <text evidence="2">The sequence shown here is derived from an EMBL/GenBank/DDBJ whole genome shotgun (WGS) entry which is preliminary data.</text>
</comment>
<reference evidence="2 3" key="1">
    <citation type="submission" date="2016-11" db="EMBL/GenBank/DDBJ databases">
        <title>Paenibacillus species isolates.</title>
        <authorList>
            <person name="Beno S.M."/>
        </authorList>
    </citation>
    <scope>NUCLEOTIDE SEQUENCE [LARGE SCALE GENOMIC DNA]</scope>
    <source>
        <strain evidence="2 3">FSL H8-0246</strain>
    </source>
</reference>
<accession>A0A1R1C349</accession>
<feature type="domain" description="FRG" evidence="1">
    <location>
        <begin position="22"/>
        <end position="116"/>
    </location>
</feature>
<dbReference type="RefSeq" id="WP_076330074.1">
    <property type="nucleotide sequence ID" value="NZ_MRTJ01000001.1"/>
</dbReference>
<dbReference type="Proteomes" id="UP000187134">
    <property type="component" value="Unassembled WGS sequence"/>
</dbReference>
<evidence type="ECO:0000313" key="2">
    <source>
        <dbReference type="EMBL" id="OMF16550.1"/>
    </source>
</evidence>
<evidence type="ECO:0000313" key="3">
    <source>
        <dbReference type="Proteomes" id="UP000187134"/>
    </source>
</evidence>
<dbReference type="EMBL" id="MRTJ01000001">
    <property type="protein sequence ID" value="OMF16550.1"/>
    <property type="molecule type" value="Genomic_DNA"/>
</dbReference>
<sequence length="243" mass="28297">MAFSEELINFLNDVQAFQQTHMPYQLWYRGQGVDKPLNSGLFRLNITSLEELKNLERNAYFMFRNLGQPLLKKETDFELLNIMQHHGVKTRLLDWTPSLLIAIYFALEEADSPVLWLLSPNKMNKILINEDSIPTPPFNMSYENAISNHEVILNSVAIHPTRNSPRQSVQQGFFTIQSDNQVPLELEHNELLTKSGSLKKILINETLKQDLKWYLQLNSVNYFSVYPDLEGLSRHINKFVFRS</sequence>
<dbReference type="OrthoDB" id="9816036at2"/>
<dbReference type="Pfam" id="PF08867">
    <property type="entry name" value="FRG"/>
    <property type="match status" value="1"/>
</dbReference>
<organism evidence="2 3">
    <name type="scientific">Paenibacillus amylolyticus</name>
    <dbReference type="NCBI Taxonomy" id="1451"/>
    <lineage>
        <taxon>Bacteria</taxon>
        <taxon>Bacillati</taxon>
        <taxon>Bacillota</taxon>
        <taxon>Bacilli</taxon>
        <taxon>Bacillales</taxon>
        <taxon>Paenibacillaceae</taxon>
        <taxon>Paenibacillus</taxon>
    </lineage>
</organism>